<reference evidence="1 2" key="1">
    <citation type="journal article" date="2013" name="Curr. Biol.">
        <title>The Genome of the Foraminiferan Reticulomyxa filosa.</title>
        <authorList>
            <person name="Glockner G."/>
            <person name="Hulsmann N."/>
            <person name="Schleicher M."/>
            <person name="Noegel A.A."/>
            <person name="Eichinger L."/>
            <person name="Gallinger C."/>
            <person name="Pawlowski J."/>
            <person name="Sierra R."/>
            <person name="Euteneuer U."/>
            <person name="Pillet L."/>
            <person name="Moustafa A."/>
            <person name="Platzer M."/>
            <person name="Groth M."/>
            <person name="Szafranski K."/>
            <person name="Schliwa M."/>
        </authorList>
    </citation>
    <scope>NUCLEOTIDE SEQUENCE [LARGE SCALE GENOMIC DNA]</scope>
</reference>
<evidence type="ECO:0000313" key="2">
    <source>
        <dbReference type="Proteomes" id="UP000023152"/>
    </source>
</evidence>
<organism evidence="1 2">
    <name type="scientific">Reticulomyxa filosa</name>
    <dbReference type="NCBI Taxonomy" id="46433"/>
    <lineage>
        <taxon>Eukaryota</taxon>
        <taxon>Sar</taxon>
        <taxon>Rhizaria</taxon>
        <taxon>Retaria</taxon>
        <taxon>Foraminifera</taxon>
        <taxon>Monothalamids</taxon>
        <taxon>Reticulomyxidae</taxon>
        <taxon>Reticulomyxa</taxon>
    </lineage>
</organism>
<sequence>MKDIIRKGMSLDFADENAKILYIAHLIDQALSRPDILSLYYAHTTGKSSLQQSISHDDGDEFLDQDALHTNSTSTICNSDENYNDDDEYNNHNYNDIDISAMMNFPSDVTNSCGLNMLFNNTSNDNTRLPSTLSTVPTITATTTATATTATTTPYPSSTPLQNSQFDCTITFFSSLIHAIPLFCHFHNTEGE</sequence>
<name>X6P4X3_RETFI</name>
<keyword evidence="2" id="KW-1185">Reference proteome</keyword>
<dbReference type="Proteomes" id="UP000023152">
    <property type="component" value="Unassembled WGS sequence"/>
</dbReference>
<comment type="caution">
    <text evidence="1">The sequence shown here is derived from an EMBL/GenBank/DDBJ whole genome shotgun (WGS) entry which is preliminary data.</text>
</comment>
<gene>
    <name evidence="1" type="ORF">RFI_03507</name>
</gene>
<accession>X6P4X3</accession>
<dbReference type="EMBL" id="ASPP01003277">
    <property type="protein sequence ID" value="ETO33595.1"/>
    <property type="molecule type" value="Genomic_DNA"/>
</dbReference>
<proteinExistence type="predicted"/>
<dbReference type="AlphaFoldDB" id="X6P4X3"/>
<evidence type="ECO:0000313" key="1">
    <source>
        <dbReference type="EMBL" id="ETO33595.1"/>
    </source>
</evidence>
<protein>
    <submittedName>
        <fullName evidence="1">Uncharacterized protein</fullName>
    </submittedName>
</protein>